<dbReference type="InterPro" id="IPR011057">
    <property type="entry name" value="Mss4-like_sf"/>
</dbReference>
<dbReference type="InterPro" id="IPR006913">
    <property type="entry name" value="CENP-V/GFA"/>
</dbReference>
<dbReference type="PANTHER" id="PTHR33337">
    <property type="entry name" value="GFA DOMAIN-CONTAINING PROTEIN"/>
    <property type="match status" value="1"/>
</dbReference>
<feature type="domain" description="CENP-V/GFA" evidence="5">
    <location>
        <begin position="5"/>
        <end position="110"/>
    </location>
</feature>
<name>A0A5D3WL77_9BACT</name>
<dbReference type="AlphaFoldDB" id="A0A5D3WL77"/>
<organism evidence="6 7">
    <name type="scientific">Geothermobacter ehrlichii</name>
    <dbReference type="NCBI Taxonomy" id="213224"/>
    <lineage>
        <taxon>Bacteria</taxon>
        <taxon>Pseudomonadati</taxon>
        <taxon>Thermodesulfobacteriota</taxon>
        <taxon>Desulfuromonadia</taxon>
        <taxon>Desulfuromonadales</taxon>
        <taxon>Geothermobacteraceae</taxon>
        <taxon>Geothermobacter</taxon>
    </lineage>
</organism>
<dbReference type="PROSITE" id="PS51891">
    <property type="entry name" value="CENP_V_GFA"/>
    <property type="match status" value="1"/>
</dbReference>
<dbReference type="Gene3D" id="3.90.1590.10">
    <property type="entry name" value="glutathione-dependent formaldehyde- activating enzyme (gfa)"/>
    <property type="match status" value="1"/>
</dbReference>
<dbReference type="Proteomes" id="UP000324159">
    <property type="component" value="Unassembled WGS sequence"/>
</dbReference>
<dbReference type="PANTHER" id="PTHR33337:SF40">
    <property type="entry name" value="CENP-V_GFA DOMAIN-CONTAINING PROTEIN-RELATED"/>
    <property type="match status" value="1"/>
</dbReference>
<evidence type="ECO:0000313" key="7">
    <source>
        <dbReference type="Proteomes" id="UP000324159"/>
    </source>
</evidence>
<evidence type="ECO:0000256" key="2">
    <source>
        <dbReference type="ARBA" id="ARBA00022723"/>
    </source>
</evidence>
<proteinExistence type="inferred from homology"/>
<dbReference type="GO" id="GO:0046872">
    <property type="term" value="F:metal ion binding"/>
    <property type="evidence" value="ECO:0007669"/>
    <property type="project" value="UniProtKB-KW"/>
</dbReference>
<dbReference type="EMBL" id="VNIB01000004">
    <property type="protein sequence ID" value="TYO99015.1"/>
    <property type="molecule type" value="Genomic_DNA"/>
</dbReference>
<dbReference type="GO" id="GO:0016846">
    <property type="term" value="F:carbon-sulfur lyase activity"/>
    <property type="evidence" value="ECO:0007669"/>
    <property type="project" value="InterPro"/>
</dbReference>
<comment type="similarity">
    <text evidence="1">Belongs to the Gfa family.</text>
</comment>
<dbReference type="Pfam" id="PF04828">
    <property type="entry name" value="GFA"/>
    <property type="match status" value="1"/>
</dbReference>
<evidence type="ECO:0000259" key="5">
    <source>
        <dbReference type="PROSITE" id="PS51891"/>
    </source>
</evidence>
<comment type="caution">
    <text evidence="6">The sequence shown here is derived from an EMBL/GenBank/DDBJ whole genome shotgun (WGS) entry which is preliminary data.</text>
</comment>
<accession>A0A5D3WL77</accession>
<keyword evidence="3" id="KW-0862">Zinc</keyword>
<reference evidence="6 7" key="1">
    <citation type="submission" date="2019-07" db="EMBL/GenBank/DDBJ databases">
        <title>Genomic Encyclopedia of Type Strains, Phase IV (KMG-IV): sequencing the most valuable type-strain genomes for metagenomic binning, comparative biology and taxonomic classification.</title>
        <authorList>
            <person name="Goeker M."/>
        </authorList>
    </citation>
    <scope>NUCLEOTIDE SEQUENCE [LARGE SCALE GENOMIC DNA]</scope>
    <source>
        <strain evidence="6 7">SS015</strain>
    </source>
</reference>
<evidence type="ECO:0000256" key="4">
    <source>
        <dbReference type="ARBA" id="ARBA00023239"/>
    </source>
</evidence>
<keyword evidence="4" id="KW-0456">Lyase</keyword>
<evidence type="ECO:0000313" key="6">
    <source>
        <dbReference type="EMBL" id="TYO99015.1"/>
    </source>
</evidence>
<keyword evidence="7" id="KW-1185">Reference proteome</keyword>
<sequence length="136" mass="15372">MSEPLTGRCACGAVSYTLRRRPRSVVNCHCSMCRRHNGAAFSSYAVIPERFFELQDARGALAGYGYSERVHKHFCRHCGTPLFNTNSRYPQFRMLFLGTLDTPQTLRPTANIFCSSQLDWVRGIDAITSYPEVLGE</sequence>
<keyword evidence="2" id="KW-0479">Metal-binding</keyword>
<evidence type="ECO:0000256" key="1">
    <source>
        <dbReference type="ARBA" id="ARBA00005495"/>
    </source>
</evidence>
<protein>
    <recommendedName>
        <fullName evidence="5">CENP-V/GFA domain-containing protein</fullName>
    </recommendedName>
</protein>
<dbReference type="RefSeq" id="WP_187426668.1">
    <property type="nucleotide sequence ID" value="NZ_VNIB01000004.1"/>
</dbReference>
<evidence type="ECO:0000256" key="3">
    <source>
        <dbReference type="ARBA" id="ARBA00022833"/>
    </source>
</evidence>
<dbReference type="SUPFAM" id="SSF51316">
    <property type="entry name" value="Mss4-like"/>
    <property type="match status" value="1"/>
</dbReference>
<gene>
    <name evidence="6" type="ORF">EDC39_104139</name>
</gene>